<dbReference type="PANTHER" id="PTHR37201:SF1">
    <property type="entry name" value="WD REPEAT PROTEIN"/>
    <property type="match status" value="1"/>
</dbReference>
<protein>
    <submittedName>
        <fullName evidence="1">Uncharacterized protein</fullName>
    </submittedName>
</protein>
<dbReference type="Proteomes" id="UP000593564">
    <property type="component" value="Unassembled WGS sequence"/>
</dbReference>
<evidence type="ECO:0000313" key="2">
    <source>
        <dbReference type="Proteomes" id="UP000593564"/>
    </source>
</evidence>
<reference evidence="1 2" key="2">
    <citation type="submission" date="2020-07" db="EMBL/GenBank/DDBJ databases">
        <title>Genome assembly of wild tea tree DASZ reveals pedigree and selection history of tea varieties.</title>
        <authorList>
            <person name="Zhang W."/>
        </authorList>
    </citation>
    <scope>NUCLEOTIDE SEQUENCE [LARGE SCALE GENOMIC DNA]</scope>
    <source>
        <strain evidence="2">cv. G240</strain>
        <tissue evidence="1">Leaf</tissue>
    </source>
</reference>
<gene>
    <name evidence="1" type="ORF">HYC85_011106</name>
</gene>
<dbReference type="EMBL" id="JACBKZ010000004">
    <property type="protein sequence ID" value="KAF5953162.1"/>
    <property type="molecule type" value="Genomic_DNA"/>
</dbReference>
<name>A0A7J7HJU7_CAMSI</name>
<reference evidence="2" key="1">
    <citation type="journal article" date="2020" name="Nat. Commun.">
        <title>Genome assembly of wild tea tree DASZ reveals pedigree and selection history of tea varieties.</title>
        <authorList>
            <person name="Zhang W."/>
            <person name="Zhang Y."/>
            <person name="Qiu H."/>
            <person name="Guo Y."/>
            <person name="Wan H."/>
            <person name="Zhang X."/>
            <person name="Scossa F."/>
            <person name="Alseekh S."/>
            <person name="Zhang Q."/>
            <person name="Wang P."/>
            <person name="Xu L."/>
            <person name="Schmidt M.H."/>
            <person name="Jia X."/>
            <person name="Li D."/>
            <person name="Zhu A."/>
            <person name="Guo F."/>
            <person name="Chen W."/>
            <person name="Ni D."/>
            <person name="Usadel B."/>
            <person name="Fernie A.R."/>
            <person name="Wen W."/>
        </authorList>
    </citation>
    <scope>NUCLEOTIDE SEQUENCE [LARGE SCALE GENOMIC DNA]</scope>
    <source>
        <strain evidence="2">cv. G240</strain>
    </source>
</reference>
<dbReference type="AlphaFoldDB" id="A0A7J7HJU7"/>
<accession>A0A7J7HJU7</accession>
<organism evidence="1 2">
    <name type="scientific">Camellia sinensis</name>
    <name type="common">Tea plant</name>
    <name type="synonym">Thea sinensis</name>
    <dbReference type="NCBI Taxonomy" id="4442"/>
    <lineage>
        <taxon>Eukaryota</taxon>
        <taxon>Viridiplantae</taxon>
        <taxon>Streptophyta</taxon>
        <taxon>Embryophyta</taxon>
        <taxon>Tracheophyta</taxon>
        <taxon>Spermatophyta</taxon>
        <taxon>Magnoliopsida</taxon>
        <taxon>eudicotyledons</taxon>
        <taxon>Gunneridae</taxon>
        <taxon>Pentapetalae</taxon>
        <taxon>asterids</taxon>
        <taxon>Ericales</taxon>
        <taxon>Theaceae</taxon>
        <taxon>Camellia</taxon>
    </lineage>
</organism>
<dbReference type="PANTHER" id="PTHR37201">
    <property type="entry name" value="WD REPEAT PROTEIN"/>
    <property type="match status" value="1"/>
</dbReference>
<keyword evidence="2" id="KW-1185">Reference proteome</keyword>
<sequence length="190" mass="21523">MIRVRPNCPSTIPPQFSRQILFPTPPSHLGFTNPNGQGSYFRRSLRSISRAIDEGKRAKASVSSSSPWDDKPYELLPDGKRAYLDEQDVVAFLDPPKELIPLDPSSFNPAAYLWLKIEDVPEDRRHRLLHLLEPRLISRAWEIAGTRYEDPMLLKKHASSLLSNGDGVPSLEFWNGRTSGGDPLKFCTFH</sequence>
<comment type="caution">
    <text evidence="1">The sequence shown here is derived from an EMBL/GenBank/DDBJ whole genome shotgun (WGS) entry which is preliminary data.</text>
</comment>
<evidence type="ECO:0000313" key="1">
    <source>
        <dbReference type="EMBL" id="KAF5953162.1"/>
    </source>
</evidence>
<proteinExistence type="predicted"/>